<dbReference type="InterPro" id="IPR000504">
    <property type="entry name" value="RRM_dom"/>
</dbReference>
<feature type="compositionally biased region" description="Acidic residues" evidence="3">
    <location>
        <begin position="78"/>
        <end position="87"/>
    </location>
</feature>
<dbReference type="AlphaFoldDB" id="A0A9P8CGI5"/>
<dbReference type="InterPro" id="IPR035979">
    <property type="entry name" value="RBD_domain_sf"/>
</dbReference>
<feature type="region of interest" description="Disordered" evidence="3">
    <location>
        <begin position="411"/>
        <end position="431"/>
    </location>
</feature>
<accession>A0A9P8CGI5</accession>
<dbReference type="OrthoDB" id="1875751at2759"/>
<reference evidence="5" key="1">
    <citation type="journal article" date="2021" name="IMA Fungus">
        <title>Genomic characterization of three marine fungi, including Emericellopsis atlantica sp. nov. with signatures of a generalist lifestyle and marine biomass degradation.</title>
        <authorList>
            <person name="Hagestad O.C."/>
            <person name="Hou L."/>
            <person name="Andersen J.H."/>
            <person name="Hansen E.H."/>
            <person name="Altermark B."/>
            <person name="Li C."/>
            <person name="Kuhnert E."/>
            <person name="Cox R.J."/>
            <person name="Crous P.W."/>
            <person name="Spatafora J.W."/>
            <person name="Lail K."/>
            <person name="Amirebrahimi M."/>
            <person name="Lipzen A."/>
            <person name="Pangilinan J."/>
            <person name="Andreopoulos W."/>
            <person name="Hayes R.D."/>
            <person name="Ng V."/>
            <person name="Grigoriev I.V."/>
            <person name="Jackson S.A."/>
            <person name="Sutton T.D.S."/>
            <person name="Dobson A.D.W."/>
            <person name="Rama T."/>
        </authorList>
    </citation>
    <scope>NUCLEOTIDE SEQUENCE</scope>
    <source>
        <strain evidence="5">TRa3180A</strain>
    </source>
</reference>
<dbReference type="Pfam" id="PF00076">
    <property type="entry name" value="RRM_1"/>
    <property type="match status" value="1"/>
</dbReference>
<dbReference type="Proteomes" id="UP000887226">
    <property type="component" value="Unassembled WGS sequence"/>
</dbReference>
<evidence type="ECO:0000259" key="4">
    <source>
        <dbReference type="PROSITE" id="PS50102"/>
    </source>
</evidence>
<evidence type="ECO:0000256" key="3">
    <source>
        <dbReference type="SAM" id="MobiDB-lite"/>
    </source>
</evidence>
<organism evidence="5 6">
    <name type="scientific">Calycina marina</name>
    <dbReference type="NCBI Taxonomy" id="1763456"/>
    <lineage>
        <taxon>Eukaryota</taxon>
        <taxon>Fungi</taxon>
        <taxon>Dikarya</taxon>
        <taxon>Ascomycota</taxon>
        <taxon>Pezizomycotina</taxon>
        <taxon>Leotiomycetes</taxon>
        <taxon>Helotiales</taxon>
        <taxon>Pezizellaceae</taxon>
        <taxon>Calycina</taxon>
    </lineage>
</organism>
<dbReference type="PANTHER" id="PTHR23236:SF95">
    <property type="entry name" value="NUCLEOLAR PROTEIN 13"/>
    <property type="match status" value="1"/>
</dbReference>
<proteinExistence type="predicted"/>
<dbReference type="InterPro" id="IPR012677">
    <property type="entry name" value="Nucleotide-bd_a/b_plait_sf"/>
</dbReference>
<name>A0A9P8CGI5_9HELO</name>
<gene>
    <name evidence="5" type="ORF">BJ878DRAFT_505974</name>
</gene>
<feature type="compositionally biased region" description="Basic and acidic residues" evidence="3">
    <location>
        <begin position="59"/>
        <end position="77"/>
    </location>
</feature>
<feature type="compositionally biased region" description="Acidic residues" evidence="3">
    <location>
        <begin position="345"/>
        <end position="364"/>
    </location>
</feature>
<feature type="compositionally biased region" description="Basic residues" evidence="3">
    <location>
        <begin position="38"/>
        <end position="51"/>
    </location>
</feature>
<dbReference type="PROSITE" id="PS50102">
    <property type="entry name" value="RRM"/>
    <property type="match status" value="2"/>
</dbReference>
<evidence type="ECO:0000313" key="6">
    <source>
        <dbReference type="Proteomes" id="UP000887226"/>
    </source>
</evidence>
<evidence type="ECO:0000256" key="2">
    <source>
        <dbReference type="PROSITE-ProRule" id="PRU00176"/>
    </source>
</evidence>
<dbReference type="PANTHER" id="PTHR23236">
    <property type="entry name" value="EUKARYOTIC TRANSLATION INITIATION FACTOR 4B/4H"/>
    <property type="match status" value="1"/>
</dbReference>
<dbReference type="GO" id="GO:0005730">
    <property type="term" value="C:nucleolus"/>
    <property type="evidence" value="ECO:0007669"/>
    <property type="project" value="TreeGrafter"/>
</dbReference>
<dbReference type="Gene3D" id="3.30.70.330">
    <property type="match status" value="2"/>
</dbReference>
<dbReference type="SMART" id="SM00360">
    <property type="entry name" value="RRM"/>
    <property type="match status" value="2"/>
</dbReference>
<sequence>MAPIAVPDVDAADSKPKKEKSSKKRNPIDSAETSTSTKKSKSKDKSSKKRKADPAATKDATEEHNPIEDIKKTKQESDDVVMDDPAEPVENGGADSTNPPTKKRKRKLSVDEIEVDVTAPEPPSKKALRLLKKGKPLPSSKSGAEPTAAEAEAKKEVEKRSGHGIWIGNLPFFISKDDLRKFFVEFSDITQAEITRVHMPGPNDKKSANHVEERKFGKGVHNKGFAYVDFSSEELVEKAIELSEQLLGGRKVLIKNEKSFEGRPEKTKEEARIAGKPPNKRVFLGNLRFDATEESLKEHFDRCGVIETLKVATFEDSGKCKGYAWITFETLEAAEKAVKGFVMVEEEGSDNESESSELEADSDEEKASKPKAKKTKLRKWWINKIMGRPLKIEYAEDAQVRYKKRYGKDGTKSTGALGDGEDKPVRVPTAREPKALVKYDLPYGGAHLTGGIVEATGKKITF</sequence>
<dbReference type="GO" id="GO:0003723">
    <property type="term" value="F:RNA binding"/>
    <property type="evidence" value="ECO:0007669"/>
    <property type="project" value="UniProtKB-UniRule"/>
</dbReference>
<keyword evidence="1 2" id="KW-0694">RNA-binding</keyword>
<feature type="region of interest" description="Disordered" evidence="3">
    <location>
        <begin position="345"/>
        <end position="371"/>
    </location>
</feature>
<feature type="compositionally biased region" description="Low complexity" evidence="3">
    <location>
        <begin position="136"/>
        <end position="150"/>
    </location>
</feature>
<evidence type="ECO:0000256" key="1">
    <source>
        <dbReference type="ARBA" id="ARBA00022884"/>
    </source>
</evidence>
<feature type="domain" description="RRM" evidence="4">
    <location>
        <begin position="280"/>
        <end position="397"/>
    </location>
</feature>
<keyword evidence="6" id="KW-1185">Reference proteome</keyword>
<comment type="caution">
    <text evidence="5">The sequence shown here is derived from an EMBL/GenBank/DDBJ whole genome shotgun (WGS) entry which is preliminary data.</text>
</comment>
<evidence type="ECO:0000313" key="5">
    <source>
        <dbReference type="EMBL" id="KAG9244486.1"/>
    </source>
</evidence>
<feature type="region of interest" description="Disordered" evidence="3">
    <location>
        <begin position="1"/>
        <end position="154"/>
    </location>
</feature>
<feature type="compositionally biased region" description="Basic and acidic residues" evidence="3">
    <location>
        <begin position="420"/>
        <end position="431"/>
    </location>
</feature>
<feature type="compositionally biased region" description="Basic residues" evidence="3">
    <location>
        <begin position="126"/>
        <end position="135"/>
    </location>
</feature>
<dbReference type="EMBL" id="MU253902">
    <property type="protein sequence ID" value="KAG9244486.1"/>
    <property type="molecule type" value="Genomic_DNA"/>
</dbReference>
<dbReference type="SUPFAM" id="SSF54928">
    <property type="entry name" value="RNA-binding domain, RBD"/>
    <property type="match status" value="1"/>
</dbReference>
<protein>
    <recommendedName>
        <fullName evidence="4">RRM domain-containing protein</fullName>
    </recommendedName>
</protein>
<feature type="domain" description="RRM" evidence="4">
    <location>
        <begin position="163"/>
        <end position="259"/>
    </location>
</feature>